<evidence type="ECO:0000256" key="1">
    <source>
        <dbReference type="ARBA" id="ARBA00005091"/>
    </source>
</evidence>
<proteinExistence type="inferred from homology"/>
<dbReference type="PROSITE" id="PS51273">
    <property type="entry name" value="GATASE_TYPE_1"/>
    <property type="match status" value="1"/>
</dbReference>
<dbReference type="Pfam" id="PF00117">
    <property type="entry name" value="GATase"/>
    <property type="match status" value="1"/>
</dbReference>
<gene>
    <name evidence="10" type="primary">hisH</name>
    <name evidence="13" type="ordered locus">Daes_1992</name>
</gene>
<keyword evidence="3 10" id="KW-0028">Amino-acid biosynthesis</keyword>
<feature type="active site" description="Nucleophile" evidence="10 11">
    <location>
        <position position="83"/>
    </location>
</feature>
<dbReference type="GO" id="GO:0000105">
    <property type="term" value="P:L-histidine biosynthetic process"/>
    <property type="evidence" value="ECO:0007669"/>
    <property type="project" value="UniProtKB-UniRule"/>
</dbReference>
<reference evidence="14" key="1">
    <citation type="submission" date="2010-12" db="EMBL/GenBank/DDBJ databases">
        <title>Complete sequence of Desulfovibrio aespoeensis Aspo-2.</title>
        <authorList>
            <consortium name="US DOE Joint Genome Institute"/>
            <person name="Lucas S."/>
            <person name="Copeland A."/>
            <person name="Lapidus A."/>
            <person name="Cheng J.-F."/>
            <person name="Goodwin L."/>
            <person name="Pitluck S."/>
            <person name="Chertkov O."/>
            <person name="Misra M."/>
            <person name="Detter J.C."/>
            <person name="Han C."/>
            <person name="Tapia R."/>
            <person name="Land M."/>
            <person name="Hauser L."/>
            <person name="Kyrpides N."/>
            <person name="Ivanova N."/>
            <person name="Ovchinnikova G."/>
            <person name="Pedersen K."/>
            <person name="Jagevall S."/>
            <person name="Hazen T."/>
            <person name="Woyke T."/>
        </authorList>
    </citation>
    <scope>NUCLEOTIDE SEQUENCE [LARGE SCALE GENOMIC DNA]</scope>
    <source>
        <strain evidence="14">ATCC 700646 / DSM 10631 / Aspo-2</strain>
    </source>
</reference>
<name>E6VR21_PSEA9</name>
<dbReference type="InterPro" id="IPR029062">
    <property type="entry name" value="Class_I_gatase-like"/>
</dbReference>
<keyword evidence="14" id="KW-1185">Reference proteome</keyword>
<dbReference type="OrthoDB" id="9807749at2"/>
<evidence type="ECO:0000256" key="10">
    <source>
        <dbReference type="HAMAP-Rule" id="MF_00278"/>
    </source>
</evidence>
<keyword evidence="4 10" id="KW-0378">Hydrolase</keyword>
<organism evidence="13 14">
    <name type="scientific">Pseudodesulfovibrio aespoeensis (strain ATCC 700646 / DSM 10631 / Aspo-2)</name>
    <name type="common">Desulfovibrio aespoeensis</name>
    <dbReference type="NCBI Taxonomy" id="643562"/>
    <lineage>
        <taxon>Bacteria</taxon>
        <taxon>Pseudomonadati</taxon>
        <taxon>Thermodesulfobacteriota</taxon>
        <taxon>Desulfovibrionia</taxon>
        <taxon>Desulfovibrionales</taxon>
        <taxon>Desulfovibrionaceae</taxon>
    </lineage>
</organism>
<keyword evidence="10" id="KW-0963">Cytoplasm</keyword>
<keyword evidence="7 10" id="KW-0456">Lyase</keyword>
<dbReference type="HAMAP" id="MF_00278">
    <property type="entry name" value="HisH"/>
    <property type="match status" value="1"/>
</dbReference>
<dbReference type="GO" id="GO:0000107">
    <property type="term" value="F:imidazoleglycerol-phosphate synthase activity"/>
    <property type="evidence" value="ECO:0007669"/>
    <property type="project" value="UniProtKB-UniRule"/>
</dbReference>
<dbReference type="NCBIfam" id="TIGR01855">
    <property type="entry name" value="IMP_synth_hisH"/>
    <property type="match status" value="1"/>
</dbReference>
<keyword evidence="5 10" id="KW-0315">Glutamine amidotransferase</keyword>
<dbReference type="AlphaFoldDB" id="E6VR21"/>
<dbReference type="EMBL" id="CP002431">
    <property type="protein sequence ID" value="ADU63001.1"/>
    <property type="molecule type" value="Genomic_DNA"/>
</dbReference>
<dbReference type="GO" id="GO:0004359">
    <property type="term" value="F:glutaminase activity"/>
    <property type="evidence" value="ECO:0007669"/>
    <property type="project" value="UniProtKB-EC"/>
</dbReference>
<accession>E6VR21</accession>
<evidence type="ECO:0000256" key="5">
    <source>
        <dbReference type="ARBA" id="ARBA00022962"/>
    </source>
</evidence>
<dbReference type="SUPFAM" id="SSF52317">
    <property type="entry name" value="Class I glutamine amidotransferase-like"/>
    <property type="match status" value="1"/>
</dbReference>
<protein>
    <recommendedName>
        <fullName evidence="10">Imidazole glycerol phosphate synthase subunit HisH</fullName>
        <ecNumber evidence="10">4.3.2.10</ecNumber>
    </recommendedName>
    <alternativeName>
        <fullName evidence="10">IGP synthase glutaminase subunit</fullName>
        <ecNumber evidence="10">3.5.1.2</ecNumber>
    </alternativeName>
    <alternativeName>
        <fullName evidence="10">IGP synthase subunit HisH</fullName>
    </alternativeName>
    <alternativeName>
        <fullName evidence="10">ImGP synthase subunit HisH</fullName>
        <shortName evidence="10">IGPS subunit HisH</shortName>
    </alternativeName>
</protein>
<dbReference type="Gene3D" id="3.40.50.880">
    <property type="match status" value="1"/>
</dbReference>
<evidence type="ECO:0000313" key="14">
    <source>
        <dbReference type="Proteomes" id="UP000002191"/>
    </source>
</evidence>
<reference evidence="13 14" key="2">
    <citation type="journal article" date="2014" name="Genome Announc.">
        <title>Complete Genome Sequence of the Subsurface, Mesophilic Sulfate-Reducing Bacterium Desulfovibrio aespoeensis Aspo-2.</title>
        <authorList>
            <person name="Pedersen K."/>
            <person name="Bengtsson A."/>
            <person name="Edlund J."/>
            <person name="Rabe L."/>
            <person name="Hazen T."/>
            <person name="Chakraborty R."/>
            <person name="Goodwin L."/>
            <person name="Shapiro N."/>
        </authorList>
    </citation>
    <scope>NUCLEOTIDE SEQUENCE [LARGE SCALE GENOMIC DNA]</scope>
    <source>
        <strain evidence="14">ATCC 700646 / DSM 10631 / Aspo-2</strain>
    </source>
</reference>
<feature type="active site" evidence="10 11">
    <location>
        <position position="201"/>
    </location>
</feature>
<evidence type="ECO:0000256" key="3">
    <source>
        <dbReference type="ARBA" id="ARBA00022605"/>
    </source>
</evidence>
<keyword evidence="13" id="KW-0808">Transferase</keyword>
<dbReference type="InterPro" id="IPR010139">
    <property type="entry name" value="Imidazole-glycPsynth_HisH"/>
</dbReference>
<evidence type="ECO:0000256" key="9">
    <source>
        <dbReference type="ARBA" id="ARBA00049534"/>
    </source>
</evidence>
<comment type="catalytic activity">
    <reaction evidence="8 10">
        <text>5-[(5-phospho-1-deoxy-D-ribulos-1-ylimino)methylamino]-1-(5-phospho-beta-D-ribosyl)imidazole-4-carboxamide + L-glutamine = D-erythro-1-(imidazol-4-yl)glycerol 3-phosphate + 5-amino-1-(5-phospho-beta-D-ribosyl)imidazole-4-carboxamide + L-glutamate + H(+)</text>
        <dbReference type="Rhea" id="RHEA:24793"/>
        <dbReference type="ChEBI" id="CHEBI:15378"/>
        <dbReference type="ChEBI" id="CHEBI:29985"/>
        <dbReference type="ChEBI" id="CHEBI:58278"/>
        <dbReference type="ChEBI" id="CHEBI:58359"/>
        <dbReference type="ChEBI" id="CHEBI:58475"/>
        <dbReference type="ChEBI" id="CHEBI:58525"/>
        <dbReference type="EC" id="4.3.2.10"/>
    </reaction>
</comment>
<dbReference type="PANTHER" id="PTHR42701:SF1">
    <property type="entry name" value="IMIDAZOLE GLYCEROL PHOSPHATE SYNTHASE SUBUNIT HISH"/>
    <property type="match status" value="1"/>
</dbReference>
<evidence type="ECO:0000256" key="6">
    <source>
        <dbReference type="ARBA" id="ARBA00023102"/>
    </source>
</evidence>
<evidence type="ECO:0000256" key="4">
    <source>
        <dbReference type="ARBA" id="ARBA00022801"/>
    </source>
</evidence>
<evidence type="ECO:0000256" key="8">
    <source>
        <dbReference type="ARBA" id="ARBA00047838"/>
    </source>
</evidence>
<evidence type="ECO:0000256" key="7">
    <source>
        <dbReference type="ARBA" id="ARBA00023239"/>
    </source>
</evidence>
<comment type="subcellular location">
    <subcellularLocation>
        <location evidence="10">Cytoplasm</location>
    </subcellularLocation>
</comment>
<dbReference type="KEGG" id="das:Daes_1992"/>
<dbReference type="GO" id="GO:0016829">
    <property type="term" value="F:lyase activity"/>
    <property type="evidence" value="ECO:0007669"/>
    <property type="project" value="UniProtKB-KW"/>
</dbReference>
<feature type="domain" description="Glutamine amidotransferase" evidence="12">
    <location>
        <begin position="8"/>
        <end position="204"/>
    </location>
</feature>
<feature type="active site" evidence="10 11">
    <location>
        <position position="199"/>
    </location>
</feature>
<sequence length="224" mass="24083">MSDIDVAIIDYGLGNLFSIKHACEHVGMSVEITHDAKRVLAARAVILPGVGAFGDAMNALRRLDLVVPIRDVADRGTPLLGICLGQQLLFTESEEFGCHKGLDLIPGTVRYFPVQQMAGRMLKVPQVGWNTIELPLSRGAAGWSGSLLEGVSPGADMYFVHSCHVVPENSNAVLSQTTYGDVIFCSGSMLGNITAFQFHPERSGVVGLQIYTNFARQIHSAEAA</sequence>
<evidence type="ECO:0000256" key="11">
    <source>
        <dbReference type="PIRSR" id="PIRSR000495-1"/>
    </source>
</evidence>
<dbReference type="HOGENOM" id="CLU_071837_2_2_7"/>
<evidence type="ECO:0000256" key="2">
    <source>
        <dbReference type="ARBA" id="ARBA00011152"/>
    </source>
</evidence>
<keyword evidence="6 10" id="KW-0368">Histidine biosynthesis</keyword>
<dbReference type="PIRSF" id="PIRSF000495">
    <property type="entry name" value="Amidotransf_hisH"/>
    <property type="match status" value="1"/>
</dbReference>
<dbReference type="RefSeq" id="WP_013514914.1">
    <property type="nucleotide sequence ID" value="NC_014844.1"/>
</dbReference>
<comment type="function">
    <text evidence="10">IGPS catalyzes the conversion of PRFAR and glutamine to IGP, AICAR and glutamate. The HisH subunit catalyzes the hydrolysis of glutamine to glutamate and ammonia as part of the synthesis of IGP and AICAR. The resulting ammonia molecule is channeled to the active site of HisF.</text>
</comment>
<evidence type="ECO:0000259" key="12">
    <source>
        <dbReference type="Pfam" id="PF00117"/>
    </source>
</evidence>
<dbReference type="InterPro" id="IPR017926">
    <property type="entry name" value="GATASE"/>
</dbReference>
<dbReference type="eggNOG" id="COG0118">
    <property type="taxonomic scope" value="Bacteria"/>
</dbReference>
<dbReference type="Proteomes" id="UP000002191">
    <property type="component" value="Chromosome"/>
</dbReference>
<dbReference type="STRING" id="643562.Daes_1992"/>
<evidence type="ECO:0000313" key="13">
    <source>
        <dbReference type="EMBL" id="ADU63001.1"/>
    </source>
</evidence>
<dbReference type="GO" id="GO:0005737">
    <property type="term" value="C:cytoplasm"/>
    <property type="evidence" value="ECO:0007669"/>
    <property type="project" value="UniProtKB-SubCell"/>
</dbReference>
<dbReference type="EC" id="3.5.1.2" evidence="10"/>
<dbReference type="UniPathway" id="UPA00031">
    <property type="reaction ID" value="UER00010"/>
</dbReference>
<dbReference type="PANTHER" id="PTHR42701">
    <property type="entry name" value="IMIDAZOLE GLYCEROL PHOSPHATE SYNTHASE SUBUNIT HISH"/>
    <property type="match status" value="1"/>
</dbReference>
<dbReference type="CDD" id="cd01748">
    <property type="entry name" value="GATase1_IGP_Synthase"/>
    <property type="match status" value="1"/>
</dbReference>
<comment type="subunit">
    <text evidence="2 10">Heterodimer of HisH and HisF.</text>
</comment>
<comment type="catalytic activity">
    <reaction evidence="9 10">
        <text>L-glutamine + H2O = L-glutamate + NH4(+)</text>
        <dbReference type="Rhea" id="RHEA:15889"/>
        <dbReference type="ChEBI" id="CHEBI:15377"/>
        <dbReference type="ChEBI" id="CHEBI:28938"/>
        <dbReference type="ChEBI" id="CHEBI:29985"/>
        <dbReference type="ChEBI" id="CHEBI:58359"/>
        <dbReference type="EC" id="3.5.1.2"/>
    </reaction>
</comment>
<comment type="pathway">
    <text evidence="1 10">Amino-acid biosynthesis; L-histidine biosynthesis; L-histidine from 5-phospho-alpha-D-ribose 1-diphosphate: step 5/9.</text>
</comment>
<dbReference type="EC" id="4.3.2.10" evidence="10"/>